<name>A0A660SKK5_UNCW3</name>
<accession>A0A660SKK5</accession>
<dbReference type="Gene3D" id="3.90.76.10">
    <property type="entry name" value="Dipeptide-binding Protein, Domain 1"/>
    <property type="match status" value="1"/>
</dbReference>
<dbReference type="GO" id="GO:0004888">
    <property type="term" value="F:transmembrane signaling receptor activity"/>
    <property type="evidence" value="ECO:0007669"/>
    <property type="project" value="InterPro"/>
</dbReference>
<dbReference type="InterPro" id="IPR004089">
    <property type="entry name" value="MCPsignal_dom"/>
</dbReference>
<dbReference type="InterPro" id="IPR004090">
    <property type="entry name" value="Chemotax_Me-accpt_rcpt"/>
</dbReference>
<dbReference type="GO" id="GO:1904680">
    <property type="term" value="F:peptide transmembrane transporter activity"/>
    <property type="evidence" value="ECO:0007669"/>
    <property type="project" value="TreeGrafter"/>
</dbReference>
<dbReference type="SUPFAM" id="SSF53850">
    <property type="entry name" value="Periplasmic binding protein-like II"/>
    <property type="match status" value="1"/>
</dbReference>
<dbReference type="Pfam" id="PF00496">
    <property type="entry name" value="SBP_bac_5"/>
    <property type="match status" value="1"/>
</dbReference>
<dbReference type="GO" id="GO:0007165">
    <property type="term" value="P:signal transduction"/>
    <property type="evidence" value="ECO:0007669"/>
    <property type="project" value="UniProtKB-KW"/>
</dbReference>
<dbReference type="InterPro" id="IPR000914">
    <property type="entry name" value="SBP_5_dom"/>
</dbReference>
<evidence type="ECO:0000259" key="6">
    <source>
        <dbReference type="PROSITE" id="PS50111"/>
    </source>
</evidence>
<dbReference type="PANTHER" id="PTHR30290:SF9">
    <property type="entry name" value="OLIGOPEPTIDE-BINDING PROTEIN APPA"/>
    <property type="match status" value="1"/>
</dbReference>
<sequence>MAKMNEVWKRHQSELRQLIDSIEKKLKSYNDLLVSQSSLSEEFHQKFSEIRDWIEHQRDATSSLIEEIREIEREIDEIIKVVEIVSEEAGGLSTLIARVISSIGEGRGIVKYKEELLSKITETATEVDILARNAEIKSYQAGEEGRGFGVVAHEMAQLAVEVEPPVKQINEKAKEIIDGFGTIEKAVKRIEKFKEITHGLSTTLKKIGKEGIILLPLLRKSLSEVDRSLAELTDITGELEHSASEIGNWSIKAITTWEQNSILINQFLGLVRRINDLIHPVFRNKIVRILNRYPLRRLTFYRRAEIDTAHIGSLFDDIARLQKRQAEALGELRDKVNDWQGFLTELSQQFSSYHRDYEDLADLGLEMGDINRRILELKELVKELDFIFERARLLSLYARIEAVRPKIEVGLRSVSEQMRTLADEVTGISERLKAEIEKLFHFSQILAGDFMEVNSRIRRLLVDSQDAITFFNRVRERINRLAQDIATIESKLSAFELDKTISCGQRITETMDRIEGLRLEEEIASVIDQCQRIAHDAKEWPSVVTRRRALKIGMVGRPLLLDPGHRTDANSHRINVMIFNGLYQIDHRNNILPSIATSLDLSPDGKSWTFRLQRGVYFHDRREVKARDVLFTFQHILKGPNRSFIEMISGSKSYLAGERNIITGIDIVDDYTLTIRLDFPYLPFLATIACGVGDLIHEGFDPNHPVGAGPYRLVEWSGHIIRLEAFEGHFEGPPPIKVVEIHLLPSMRKGVELYQQDGLDIIPLSSDFASMVPEEEITISPLLSFRYLGINLRADSPLKDERLRQAISLAIDRERFVRECLGGWGVPAGGIFPPLLSPYDSRLSPRAIYDPDEARRLVAELGIKETFPLDVHDTEPSIIRGKWLADELSKVGIRIDVNPRSDLLEWTYRGKSLIAMKGWLSDNGDPDNFLFPLFHSSSWGNTGNTSFYSNPEVDSLIEQARTIRNQLRRDELYRTIERKILADLPVIPLVHNYSGYAVKPWVKGFVPDPFDVIKPANMWLA</sequence>
<evidence type="ECO:0000313" key="7">
    <source>
        <dbReference type="EMBL" id="RKX71263.1"/>
    </source>
</evidence>
<dbReference type="GO" id="GO:0016020">
    <property type="term" value="C:membrane"/>
    <property type="evidence" value="ECO:0007669"/>
    <property type="project" value="InterPro"/>
</dbReference>
<gene>
    <name evidence="7" type="ORF">DRP53_02260</name>
</gene>
<dbReference type="Proteomes" id="UP000268469">
    <property type="component" value="Unassembled WGS sequence"/>
</dbReference>
<keyword evidence="4" id="KW-0807">Transducer</keyword>
<dbReference type="AlphaFoldDB" id="A0A660SKK5"/>
<evidence type="ECO:0000313" key="8">
    <source>
        <dbReference type="Proteomes" id="UP000268469"/>
    </source>
</evidence>
<dbReference type="Pfam" id="PF00015">
    <property type="entry name" value="MCPsignal"/>
    <property type="match status" value="1"/>
</dbReference>
<keyword evidence="2" id="KW-0813">Transport</keyword>
<evidence type="ECO:0000256" key="1">
    <source>
        <dbReference type="ARBA" id="ARBA00005695"/>
    </source>
</evidence>
<dbReference type="PROSITE" id="PS50111">
    <property type="entry name" value="CHEMOTAXIS_TRANSDUC_2"/>
    <property type="match status" value="1"/>
</dbReference>
<comment type="similarity">
    <text evidence="1">Belongs to the bacterial solute-binding protein 5 family.</text>
</comment>
<organism evidence="7 8">
    <name type="scientific">candidate division WOR-3 bacterium</name>
    <dbReference type="NCBI Taxonomy" id="2052148"/>
    <lineage>
        <taxon>Bacteria</taxon>
        <taxon>Bacteria division WOR-3</taxon>
    </lineage>
</organism>
<keyword evidence="3" id="KW-0732">Signal</keyword>
<comment type="caution">
    <text evidence="7">The sequence shown here is derived from an EMBL/GenBank/DDBJ whole genome shotgun (WGS) entry which is preliminary data.</text>
</comment>
<protein>
    <recommendedName>
        <fullName evidence="6">Methyl-accepting transducer domain-containing protein</fullName>
    </recommendedName>
</protein>
<evidence type="ECO:0000256" key="5">
    <source>
        <dbReference type="SAM" id="Coils"/>
    </source>
</evidence>
<dbReference type="Gene3D" id="3.10.105.10">
    <property type="entry name" value="Dipeptide-binding Protein, Domain 3"/>
    <property type="match status" value="1"/>
</dbReference>
<dbReference type="PRINTS" id="PR00260">
    <property type="entry name" value="CHEMTRNSDUCR"/>
</dbReference>
<evidence type="ECO:0000256" key="2">
    <source>
        <dbReference type="ARBA" id="ARBA00022448"/>
    </source>
</evidence>
<dbReference type="PANTHER" id="PTHR30290">
    <property type="entry name" value="PERIPLASMIC BINDING COMPONENT OF ABC TRANSPORTER"/>
    <property type="match status" value="1"/>
</dbReference>
<dbReference type="InterPro" id="IPR039424">
    <property type="entry name" value="SBP_5"/>
</dbReference>
<evidence type="ECO:0000256" key="3">
    <source>
        <dbReference type="ARBA" id="ARBA00022729"/>
    </source>
</evidence>
<evidence type="ECO:0000256" key="4">
    <source>
        <dbReference type="PROSITE-ProRule" id="PRU00284"/>
    </source>
</evidence>
<reference evidence="7 8" key="1">
    <citation type="submission" date="2018-06" db="EMBL/GenBank/DDBJ databases">
        <title>Extensive metabolic versatility and redundancy in microbially diverse, dynamic hydrothermal sediments.</title>
        <authorList>
            <person name="Dombrowski N."/>
            <person name="Teske A."/>
            <person name="Baker B.J."/>
        </authorList>
    </citation>
    <scope>NUCLEOTIDE SEQUENCE [LARGE SCALE GENOMIC DNA]</scope>
    <source>
        <strain evidence="7">B36_G15</strain>
    </source>
</reference>
<dbReference type="Gene3D" id="1.10.287.950">
    <property type="entry name" value="Methyl-accepting chemotaxis protein"/>
    <property type="match status" value="2"/>
</dbReference>
<feature type="coiled-coil region" evidence="5">
    <location>
        <begin position="12"/>
        <end position="88"/>
    </location>
</feature>
<dbReference type="CDD" id="cd00995">
    <property type="entry name" value="PBP2_NikA_DppA_OppA_like"/>
    <property type="match status" value="1"/>
</dbReference>
<feature type="domain" description="Methyl-accepting transducer" evidence="6">
    <location>
        <begin position="54"/>
        <end position="176"/>
    </location>
</feature>
<dbReference type="EMBL" id="QNBE01000013">
    <property type="protein sequence ID" value="RKX71263.1"/>
    <property type="molecule type" value="Genomic_DNA"/>
</dbReference>
<dbReference type="GO" id="GO:0015833">
    <property type="term" value="P:peptide transport"/>
    <property type="evidence" value="ECO:0007669"/>
    <property type="project" value="TreeGrafter"/>
</dbReference>
<keyword evidence="5" id="KW-0175">Coiled coil</keyword>
<feature type="coiled-coil region" evidence="5">
    <location>
        <begin position="471"/>
        <end position="498"/>
    </location>
</feature>
<proteinExistence type="inferred from homology"/>
<dbReference type="GO" id="GO:0006935">
    <property type="term" value="P:chemotaxis"/>
    <property type="evidence" value="ECO:0007669"/>
    <property type="project" value="InterPro"/>
</dbReference>
<dbReference type="SUPFAM" id="SSF58104">
    <property type="entry name" value="Methyl-accepting chemotaxis protein (MCP) signaling domain"/>
    <property type="match status" value="2"/>
</dbReference>
<dbReference type="Gene3D" id="3.40.190.10">
    <property type="entry name" value="Periplasmic binding protein-like II"/>
    <property type="match status" value="1"/>
</dbReference>